<keyword evidence="2" id="KW-0472">Membrane</keyword>
<dbReference type="PANTHER" id="PTHR46018">
    <property type="entry name" value="ZINC PHOSPHODIESTERASE ELAC PROTEIN 1"/>
    <property type="match status" value="1"/>
</dbReference>
<accession>A0A0G3X679</accession>
<evidence type="ECO:0000256" key="1">
    <source>
        <dbReference type="ARBA" id="ARBA00022801"/>
    </source>
</evidence>
<dbReference type="Gene3D" id="3.60.15.10">
    <property type="entry name" value="Ribonuclease Z/Hydroxyacylglutathione hydrolase-like"/>
    <property type="match status" value="1"/>
</dbReference>
<keyword evidence="2" id="KW-0812">Transmembrane</keyword>
<name>A0A0G3X679_9SPHN</name>
<dbReference type="GO" id="GO:0042781">
    <property type="term" value="F:3'-tRNA processing endoribonuclease activity"/>
    <property type="evidence" value="ECO:0007669"/>
    <property type="project" value="TreeGrafter"/>
</dbReference>
<evidence type="ECO:0000313" key="4">
    <source>
        <dbReference type="EMBL" id="AKM07025.1"/>
    </source>
</evidence>
<keyword evidence="2" id="KW-1133">Transmembrane helix</keyword>
<evidence type="ECO:0000313" key="5">
    <source>
        <dbReference type="Proteomes" id="UP000037643"/>
    </source>
</evidence>
<protein>
    <recommendedName>
        <fullName evidence="3">Metallo-beta-lactamase domain-containing protein</fullName>
    </recommendedName>
</protein>
<dbReference type="Proteomes" id="UP000037643">
    <property type="component" value="Chromosome"/>
</dbReference>
<sequence length="370" mass="40418">MIAPDRPAAHKSWFRRASSIGLVLIAAALAFLAFLIWNGSRLLDAPLAALAGDRMVPAHDELFAADALRVFVCGSSSPLATPDRAKTCIGVIANGRILLFDTGAGSMRNIENWRLKPERISHVFLTHFHSDHFADLDEVAVQSWIMGRSEPITVFGGEGVERVVEGYNQALALDAGYRNAYGTERFFPIAAATLRPHPISPLPGRAVPVFREGKLVVSAFAVDHGIVKPALGYEVRYGDRRIVISGDTRRNPGLETIAEQTDVLFHEAYSGRLTEIIGKGARQSGNARMQYILGKAGDYHTPSEDFSELAGSTRARRVVMYHLAPPPDNFVMKRIFLSGMPDNVTLAEDGQLFTLRPGETGIDESWIAAP</sequence>
<feature type="domain" description="Metallo-beta-lactamase" evidence="3">
    <location>
        <begin position="85"/>
        <end position="272"/>
    </location>
</feature>
<proteinExistence type="predicted"/>
<keyword evidence="5" id="KW-1185">Reference proteome</keyword>
<dbReference type="Pfam" id="PF00753">
    <property type="entry name" value="Lactamase_B"/>
    <property type="match status" value="1"/>
</dbReference>
<keyword evidence="1" id="KW-0378">Hydrolase</keyword>
<organism evidence="4 5">
    <name type="scientific">Pelagerythrobacter marensis</name>
    <dbReference type="NCBI Taxonomy" id="543877"/>
    <lineage>
        <taxon>Bacteria</taxon>
        <taxon>Pseudomonadati</taxon>
        <taxon>Pseudomonadota</taxon>
        <taxon>Alphaproteobacteria</taxon>
        <taxon>Sphingomonadales</taxon>
        <taxon>Erythrobacteraceae</taxon>
        <taxon>Pelagerythrobacter</taxon>
    </lineage>
</organism>
<gene>
    <name evidence="4" type="ORF">AM2010_948</name>
</gene>
<dbReference type="PANTHER" id="PTHR46018:SF2">
    <property type="entry name" value="ZINC PHOSPHODIESTERASE ELAC PROTEIN 1"/>
    <property type="match status" value="1"/>
</dbReference>
<evidence type="ECO:0000256" key="2">
    <source>
        <dbReference type="SAM" id="Phobius"/>
    </source>
</evidence>
<dbReference type="InterPro" id="IPR044094">
    <property type="entry name" value="AtsA-like_MBL-fold"/>
</dbReference>
<reference evidence="4 5" key="1">
    <citation type="submission" date="2015-06" db="EMBL/GenBank/DDBJ databases">
        <authorList>
            <person name="Kim K.M."/>
        </authorList>
    </citation>
    <scope>NUCLEOTIDE SEQUENCE [LARGE SCALE GENOMIC DNA]</scope>
    <source>
        <strain evidence="4 5">KCTC 22370</strain>
    </source>
</reference>
<feature type="transmembrane region" description="Helical" evidence="2">
    <location>
        <begin position="20"/>
        <end position="37"/>
    </location>
</feature>
<evidence type="ECO:0000259" key="3">
    <source>
        <dbReference type="SMART" id="SM00849"/>
    </source>
</evidence>
<dbReference type="PATRIC" id="fig|543877.4.peg.958"/>
<dbReference type="EMBL" id="CP011805">
    <property type="protein sequence ID" value="AKM07025.1"/>
    <property type="molecule type" value="Genomic_DNA"/>
</dbReference>
<dbReference type="OrthoDB" id="9803916at2"/>
<dbReference type="SMART" id="SM00849">
    <property type="entry name" value="Lactamase_B"/>
    <property type="match status" value="1"/>
</dbReference>
<dbReference type="InterPro" id="IPR036866">
    <property type="entry name" value="RibonucZ/Hydroxyglut_hydro"/>
</dbReference>
<dbReference type="InterPro" id="IPR001279">
    <property type="entry name" value="Metallo-B-lactamas"/>
</dbReference>
<dbReference type="SUPFAM" id="SSF56281">
    <property type="entry name" value="Metallo-hydrolase/oxidoreductase"/>
    <property type="match status" value="1"/>
</dbReference>
<dbReference type="RefSeq" id="WP_082132796.1">
    <property type="nucleotide sequence ID" value="NZ_CP011805.1"/>
</dbReference>
<dbReference type="CDD" id="cd07719">
    <property type="entry name" value="arylsulfatase_AtsA-like_MBL-fold"/>
    <property type="match status" value="1"/>
</dbReference>
<dbReference type="AlphaFoldDB" id="A0A0G3X679"/>
<dbReference type="KEGG" id="amx:AM2010_948"/>
<dbReference type="STRING" id="543877.AM2010_948"/>